<dbReference type="Pfam" id="PF01475">
    <property type="entry name" value="FUR"/>
    <property type="match status" value="1"/>
</dbReference>
<dbReference type="InterPro" id="IPR043135">
    <property type="entry name" value="Fur_C"/>
</dbReference>
<comment type="similarity">
    <text evidence="2">Belongs to the Fur family.</text>
</comment>
<dbReference type="GO" id="GO:0045892">
    <property type="term" value="P:negative regulation of DNA-templated transcription"/>
    <property type="evidence" value="ECO:0007669"/>
    <property type="project" value="TreeGrafter"/>
</dbReference>
<keyword evidence="13" id="KW-0408">Iron</keyword>
<keyword evidence="5" id="KW-0963">Cytoplasm</keyword>
<dbReference type="PANTHER" id="PTHR33202">
    <property type="entry name" value="ZINC UPTAKE REGULATION PROTEIN"/>
    <property type="match status" value="1"/>
</dbReference>
<proteinExistence type="inferred from homology"/>
<dbReference type="CDD" id="cd07153">
    <property type="entry name" value="Fur_like"/>
    <property type="match status" value="1"/>
</dbReference>
<accession>A0A0H4T9T2</accession>
<evidence type="ECO:0000256" key="10">
    <source>
        <dbReference type="ARBA" id="ARBA00023125"/>
    </source>
</evidence>
<keyword evidence="9" id="KW-0805">Transcription regulation</keyword>
<dbReference type="SUPFAM" id="SSF46785">
    <property type="entry name" value="Winged helix' DNA-binding domain"/>
    <property type="match status" value="1"/>
</dbReference>
<keyword evidence="10" id="KW-0238">DNA-binding</keyword>
<sequence>MTSPPPKVDGNILFEMFRRYLRDHNLPVTQQREAVAGAVFFADAHVSVGDIERALREEGVAVGKATVYRTLGLLATAGLVREHDFGEGFKRYEPLVAQSHHEHLICLSCGKVVEFSSERLERMKALIAEEHGFQHHHHRLEIYGFCRECQMRDAATLQAEHTFHEDAPR</sequence>
<keyword evidence="6" id="KW-0678">Repressor</keyword>
<keyword evidence="11" id="KW-0804">Transcription</keyword>
<dbReference type="GO" id="GO:0003700">
    <property type="term" value="F:DNA-binding transcription factor activity"/>
    <property type="evidence" value="ECO:0007669"/>
    <property type="project" value="InterPro"/>
</dbReference>
<evidence type="ECO:0000256" key="7">
    <source>
        <dbReference type="ARBA" id="ARBA00022723"/>
    </source>
</evidence>
<evidence type="ECO:0000256" key="3">
    <source>
        <dbReference type="ARBA" id="ARBA00011738"/>
    </source>
</evidence>
<organism evidence="14">
    <name type="scientific">uncultured Gemmatimonadetes bacterium Rifle_16ft_4_minimus_7</name>
    <dbReference type="NCBI Taxonomy" id="1665098"/>
    <lineage>
        <taxon>Bacteria</taxon>
        <taxon>Pseudomonadati</taxon>
        <taxon>Gemmatimonadota</taxon>
        <taxon>environmental samples</taxon>
    </lineage>
</organism>
<feature type="binding site" evidence="13">
    <location>
        <position position="121"/>
    </location>
    <ligand>
        <name>Fe cation</name>
        <dbReference type="ChEBI" id="CHEBI:24875"/>
    </ligand>
</feature>
<comment type="cofactor">
    <cofactor evidence="13">
        <name>Mn(2+)</name>
        <dbReference type="ChEBI" id="CHEBI:29035"/>
    </cofactor>
    <cofactor evidence="13">
        <name>Fe(2+)</name>
        <dbReference type="ChEBI" id="CHEBI:29033"/>
    </cofactor>
    <text evidence="13">Binds 1 Mn(2+) or Fe(2+) ion per subunit.</text>
</comment>
<dbReference type="GO" id="GO:0000976">
    <property type="term" value="F:transcription cis-regulatory region binding"/>
    <property type="evidence" value="ECO:0007669"/>
    <property type="project" value="TreeGrafter"/>
</dbReference>
<dbReference type="GO" id="GO:1900376">
    <property type="term" value="P:regulation of secondary metabolite biosynthetic process"/>
    <property type="evidence" value="ECO:0007669"/>
    <property type="project" value="TreeGrafter"/>
</dbReference>
<dbReference type="GO" id="GO:0005829">
    <property type="term" value="C:cytosol"/>
    <property type="evidence" value="ECO:0007669"/>
    <property type="project" value="TreeGrafter"/>
</dbReference>
<evidence type="ECO:0000256" key="4">
    <source>
        <dbReference type="ARBA" id="ARBA00020910"/>
    </source>
</evidence>
<evidence type="ECO:0000256" key="12">
    <source>
        <dbReference type="PIRSR" id="PIRSR602481-1"/>
    </source>
</evidence>
<evidence type="ECO:0000256" key="1">
    <source>
        <dbReference type="ARBA" id="ARBA00004496"/>
    </source>
</evidence>
<evidence type="ECO:0000256" key="5">
    <source>
        <dbReference type="ARBA" id="ARBA00022490"/>
    </source>
</evidence>
<dbReference type="Gene3D" id="1.10.10.10">
    <property type="entry name" value="Winged helix-like DNA-binding domain superfamily/Winged helix DNA-binding domain"/>
    <property type="match status" value="1"/>
</dbReference>
<evidence type="ECO:0000256" key="9">
    <source>
        <dbReference type="ARBA" id="ARBA00023015"/>
    </source>
</evidence>
<feature type="binding site" evidence="12">
    <location>
        <position position="109"/>
    </location>
    <ligand>
        <name>Zn(2+)</name>
        <dbReference type="ChEBI" id="CHEBI:29105"/>
    </ligand>
</feature>
<dbReference type="GO" id="GO:0008270">
    <property type="term" value="F:zinc ion binding"/>
    <property type="evidence" value="ECO:0007669"/>
    <property type="project" value="TreeGrafter"/>
</dbReference>
<dbReference type="InterPro" id="IPR002481">
    <property type="entry name" value="FUR"/>
</dbReference>
<evidence type="ECO:0000256" key="2">
    <source>
        <dbReference type="ARBA" id="ARBA00007957"/>
    </source>
</evidence>
<dbReference type="PANTHER" id="PTHR33202:SF2">
    <property type="entry name" value="FERRIC UPTAKE REGULATION PROTEIN"/>
    <property type="match status" value="1"/>
</dbReference>
<evidence type="ECO:0000256" key="8">
    <source>
        <dbReference type="ARBA" id="ARBA00022833"/>
    </source>
</evidence>
<comment type="cofactor">
    <cofactor evidence="12">
        <name>Zn(2+)</name>
        <dbReference type="ChEBI" id="CHEBI:29105"/>
    </cofactor>
    <text evidence="12">Binds 1 zinc ion per subunit.</text>
</comment>
<dbReference type="AlphaFoldDB" id="A0A0H4T9T2"/>
<dbReference type="InterPro" id="IPR036390">
    <property type="entry name" value="WH_DNA-bd_sf"/>
</dbReference>
<comment type="subcellular location">
    <subcellularLocation>
        <location evidence="1">Cytoplasm</location>
    </subcellularLocation>
</comment>
<evidence type="ECO:0000313" key="14">
    <source>
        <dbReference type="EMBL" id="AKQ04678.1"/>
    </source>
</evidence>
<name>A0A0H4T9T2_9BACT</name>
<dbReference type="Gene3D" id="3.30.1490.190">
    <property type="match status" value="1"/>
</dbReference>
<keyword evidence="7 12" id="KW-0479">Metal-binding</keyword>
<feature type="binding site" evidence="12">
    <location>
        <position position="146"/>
    </location>
    <ligand>
        <name>Zn(2+)</name>
        <dbReference type="ChEBI" id="CHEBI:29105"/>
    </ligand>
</feature>
<protein>
    <recommendedName>
        <fullName evidence="4">Ferric uptake regulation protein</fullName>
    </recommendedName>
</protein>
<feature type="binding site" evidence="12">
    <location>
        <position position="149"/>
    </location>
    <ligand>
        <name>Zn(2+)</name>
        <dbReference type="ChEBI" id="CHEBI:29105"/>
    </ligand>
</feature>
<evidence type="ECO:0000256" key="6">
    <source>
        <dbReference type="ARBA" id="ARBA00022491"/>
    </source>
</evidence>
<feature type="binding site" evidence="13">
    <location>
        <position position="100"/>
    </location>
    <ligand>
        <name>Fe cation</name>
        <dbReference type="ChEBI" id="CHEBI:24875"/>
    </ligand>
</feature>
<evidence type="ECO:0000256" key="11">
    <source>
        <dbReference type="ARBA" id="ARBA00023163"/>
    </source>
</evidence>
<dbReference type="InterPro" id="IPR036388">
    <property type="entry name" value="WH-like_DNA-bd_sf"/>
</dbReference>
<evidence type="ECO:0000256" key="13">
    <source>
        <dbReference type="PIRSR" id="PIRSR602481-2"/>
    </source>
</evidence>
<feature type="binding site" evidence="13">
    <location>
        <position position="138"/>
    </location>
    <ligand>
        <name>Fe cation</name>
        <dbReference type="ChEBI" id="CHEBI:24875"/>
    </ligand>
</feature>
<comment type="subunit">
    <text evidence="3">Homodimer.</text>
</comment>
<feature type="binding site" evidence="12">
    <location>
        <position position="106"/>
    </location>
    <ligand>
        <name>Zn(2+)</name>
        <dbReference type="ChEBI" id="CHEBI:29105"/>
    </ligand>
</feature>
<reference evidence="14" key="1">
    <citation type="journal article" date="2015" name="ISME J.">
        <title>Aquifer environment selects for microbial species cohorts in sediment and groundwater.</title>
        <authorList>
            <person name="Hug L.A."/>
            <person name="Thomas B.C."/>
            <person name="Brown C.T."/>
            <person name="Frischkorn K.R."/>
            <person name="Williams K.H."/>
            <person name="Tringe S.G."/>
            <person name="Banfield J.F."/>
        </authorList>
    </citation>
    <scope>NUCLEOTIDE SEQUENCE</scope>
</reference>
<keyword evidence="8 12" id="KW-0862">Zinc</keyword>
<dbReference type="EMBL" id="KT007046">
    <property type="protein sequence ID" value="AKQ04678.1"/>
    <property type="molecule type" value="Genomic_DNA"/>
</dbReference>